<feature type="region of interest" description="Disordered" evidence="1">
    <location>
        <begin position="90"/>
        <end position="124"/>
    </location>
</feature>
<keyword evidence="3" id="KW-1185">Reference proteome</keyword>
<gene>
    <name evidence="2" type="primary">jg14549</name>
    <name evidence="2" type="ORF">PAEG_LOCUS12752</name>
</gene>
<reference evidence="2" key="1">
    <citation type="submission" date="2022-03" db="EMBL/GenBank/DDBJ databases">
        <authorList>
            <person name="Lindestad O."/>
        </authorList>
    </citation>
    <scope>NUCLEOTIDE SEQUENCE</scope>
</reference>
<proteinExistence type="predicted"/>
<sequence length="124" mass="13728">MCTCLPRDPRPVPLRHPFAYTHIRIKYPGTGDGKIGTNFSEVSTQPCLLAVNNKTKRSFSPDYLLQTNMAGTKLGEPMDVGVPRCWSIPNKVDRSHQKSRGEPLGTSGPESWSLERPTEDLSSS</sequence>
<evidence type="ECO:0000313" key="3">
    <source>
        <dbReference type="Proteomes" id="UP000838756"/>
    </source>
</evidence>
<name>A0A8S4RFM3_9NEOP</name>
<organism evidence="2 3">
    <name type="scientific">Pararge aegeria aegeria</name>
    <dbReference type="NCBI Taxonomy" id="348720"/>
    <lineage>
        <taxon>Eukaryota</taxon>
        <taxon>Metazoa</taxon>
        <taxon>Ecdysozoa</taxon>
        <taxon>Arthropoda</taxon>
        <taxon>Hexapoda</taxon>
        <taxon>Insecta</taxon>
        <taxon>Pterygota</taxon>
        <taxon>Neoptera</taxon>
        <taxon>Endopterygota</taxon>
        <taxon>Lepidoptera</taxon>
        <taxon>Glossata</taxon>
        <taxon>Ditrysia</taxon>
        <taxon>Papilionoidea</taxon>
        <taxon>Nymphalidae</taxon>
        <taxon>Satyrinae</taxon>
        <taxon>Satyrini</taxon>
        <taxon>Parargina</taxon>
        <taxon>Pararge</taxon>
    </lineage>
</organism>
<comment type="caution">
    <text evidence="2">The sequence shown here is derived from an EMBL/GenBank/DDBJ whole genome shotgun (WGS) entry which is preliminary data.</text>
</comment>
<evidence type="ECO:0000256" key="1">
    <source>
        <dbReference type="SAM" id="MobiDB-lite"/>
    </source>
</evidence>
<protein>
    <submittedName>
        <fullName evidence="2">Jg14549 protein</fullName>
    </submittedName>
</protein>
<evidence type="ECO:0000313" key="2">
    <source>
        <dbReference type="EMBL" id="CAH2235066.1"/>
    </source>
</evidence>
<dbReference type="EMBL" id="CAKXAJ010025111">
    <property type="protein sequence ID" value="CAH2235066.1"/>
    <property type="molecule type" value="Genomic_DNA"/>
</dbReference>
<dbReference type="Proteomes" id="UP000838756">
    <property type="component" value="Unassembled WGS sequence"/>
</dbReference>
<dbReference type="AlphaFoldDB" id="A0A8S4RFM3"/>
<accession>A0A8S4RFM3</accession>
<feature type="compositionally biased region" description="Basic and acidic residues" evidence="1">
    <location>
        <begin position="91"/>
        <end position="101"/>
    </location>
</feature>